<dbReference type="SUPFAM" id="SSF48508">
    <property type="entry name" value="Nuclear receptor ligand-binding domain"/>
    <property type="match status" value="1"/>
</dbReference>
<evidence type="ECO:0000313" key="15">
    <source>
        <dbReference type="Proteomes" id="UP001432322"/>
    </source>
</evidence>
<accession>A0AAV5V587</accession>
<sequence length="403" mass="45305">MTNEPSTSHGHLKEVIGKCLICGEDSTGKHYGIMACLGCKTFFRRAVVQRQSTDCKSKSSCDSAIMKNEGRKACRACRYRRCLEMGMTREALQPRRDLIGRRRLPCALSPLPQHTGGKDDLLELMNRLTSLDVYLRNKKFDAIQAKKEAAKLHDQLCEHNESFSSIKTKSLSIILCNDISTCTQIELLTMLEWAVSIPIFNALPPEDRLILLKNFAVDNMVIEHGYYTASLQVDDVWLISNGTCMPRNVNVLPEESKCQVSEDRKWRQEKLYQQMTEVSIDEVATPLRNLRLSNEEVAVLKLLRLFGGTGGYLGVGGGGNEISESSRRLTTEFRNRVISALFAHYECIKREDHAERLGNVLLLLSGISSAASATLESLQVMRLFKIVHFDSLSEQLLFNASPL</sequence>
<keyword evidence="8 11" id="KW-0804">Transcription</keyword>
<keyword evidence="4 11" id="KW-0863">Zinc-finger</keyword>
<keyword evidence="3 11" id="KW-0479">Metal-binding</keyword>
<evidence type="ECO:0000256" key="9">
    <source>
        <dbReference type="ARBA" id="ARBA00023170"/>
    </source>
</evidence>
<keyword evidence="7 11" id="KW-0238">DNA-binding</keyword>
<dbReference type="InterPro" id="IPR000536">
    <property type="entry name" value="Nucl_hrmn_rcpt_lig-bd"/>
</dbReference>
<reference evidence="14" key="1">
    <citation type="submission" date="2023-10" db="EMBL/GenBank/DDBJ databases">
        <title>Genome assembly of Pristionchus species.</title>
        <authorList>
            <person name="Yoshida K."/>
            <person name="Sommer R.J."/>
        </authorList>
    </citation>
    <scope>NUCLEOTIDE SEQUENCE</scope>
    <source>
        <strain evidence="14">RS5133</strain>
    </source>
</reference>
<evidence type="ECO:0000256" key="3">
    <source>
        <dbReference type="ARBA" id="ARBA00022723"/>
    </source>
</evidence>
<dbReference type="Proteomes" id="UP001432322">
    <property type="component" value="Unassembled WGS sequence"/>
</dbReference>
<dbReference type="Gene3D" id="3.30.50.10">
    <property type="entry name" value="Erythroid Transcription Factor GATA-1, subunit A"/>
    <property type="match status" value="1"/>
</dbReference>
<dbReference type="PROSITE" id="PS00031">
    <property type="entry name" value="NUCLEAR_REC_DBD_1"/>
    <property type="match status" value="1"/>
</dbReference>
<keyword evidence="10 11" id="KW-0539">Nucleus</keyword>
<dbReference type="PROSITE" id="PS51843">
    <property type="entry name" value="NR_LBD"/>
    <property type="match status" value="1"/>
</dbReference>
<evidence type="ECO:0000256" key="2">
    <source>
        <dbReference type="ARBA" id="ARBA00005993"/>
    </source>
</evidence>
<evidence type="ECO:0000256" key="8">
    <source>
        <dbReference type="ARBA" id="ARBA00023163"/>
    </source>
</evidence>
<dbReference type="InterPro" id="IPR049636">
    <property type="entry name" value="HNF4-like_DBD"/>
</dbReference>
<dbReference type="SMART" id="SM00430">
    <property type="entry name" value="HOLI"/>
    <property type="match status" value="1"/>
</dbReference>
<protein>
    <recommendedName>
        <fullName evidence="16">Nuclear receptor</fullName>
    </recommendedName>
</protein>
<dbReference type="GO" id="GO:0000978">
    <property type="term" value="F:RNA polymerase II cis-regulatory region sequence-specific DNA binding"/>
    <property type="evidence" value="ECO:0007669"/>
    <property type="project" value="InterPro"/>
</dbReference>
<keyword evidence="15" id="KW-1185">Reference proteome</keyword>
<dbReference type="SMART" id="SM00399">
    <property type="entry name" value="ZnF_C4"/>
    <property type="match status" value="1"/>
</dbReference>
<dbReference type="InterPro" id="IPR001628">
    <property type="entry name" value="Znf_hrmn_rcpt"/>
</dbReference>
<evidence type="ECO:0008006" key="16">
    <source>
        <dbReference type="Google" id="ProtNLM"/>
    </source>
</evidence>
<dbReference type="FunFam" id="3.30.50.10:FF:000030">
    <property type="entry name" value="Nuclear Hormone Receptor family"/>
    <property type="match status" value="1"/>
</dbReference>
<dbReference type="Gene3D" id="1.10.565.10">
    <property type="entry name" value="Retinoid X Receptor"/>
    <property type="match status" value="1"/>
</dbReference>
<dbReference type="GO" id="GO:0008270">
    <property type="term" value="F:zinc ion binding"/>
    <property type="evidence" value="ECO:0007669"/>
    <property type="project" value="UniProtKB-KW"/>
</dbReference>
<dbReference type="InterPro" id="IPR001723">
    <property type="entry name" value="Nuclear_hrmn_rcpt"/>
</dbReference>
<evidence type="ECO:0000256" key="1">
    <source>
        <dbReference type="ARBA" id="ARBA00004123"/>
    </source>
</evidence>
<name>A0AAV5V587_9BILA</name>
<evidence type="ECO:0000256" key="5">
    <source>
        <dbReference type="ARBA" id="ARBA00022833"/>
    </source>
</evidence>
<dbReference type="GO" id="GO:0005634">
    <property type="term" value="C:nucleus"/>
    <property type="evidence" value="ECO:0007669"/>
    <property type="project" value="UniProtKB-SubCell"/>
</dbReference>
<evidence type="ECO:0000313" key="14">
    <source>
        <dbReference type="EMBL" id="GMT14752.1"/>
    </source>
</evidence>
<dbReference type="GO" id="GO:0003700">
    <property type="term" value="F:DNA-binding transcription factor activity"/>
    <property type="evidence" value="ECO:0007669"/>
    <property type="project" value="InterPro"/>
</dbReference>
<dbReference type="InterPro" id="IPR013088">
    <property type="entry name" value="Znf_NHR/GATA"/>
</dbReference>
<evidence type="ECO:0000256" key="10">
    <source>
        <dbReference type="ARBA" id="ARBA00023242"/>
    </source>
</evidence>
<proteinExistence type="inferred from homology"/>
<evidence type="ECO:0000259" key="13">
    <source>
        <dbReference type="PROSITE" id="PS51843"/>
    </source>
</evidence>
<dbReference type="EMBL" id="BTSY01000002">
    <property type="protein sequence ID" value="GMT14752.1"/>
    <property type="molecule type" value="Genomic_DNA"/>
</dbReference>
<dbReference type="PANTHER" id="PTHR46587">
    <property type="entry name" value="NUCLEAR HORMONE RECEPTOR FAMILY"/>
    <property type="match status" value="1"/>
</dbReference>
<dbReference type="PRINTS" id="PR00047">
    <property type="entry name" value="STROIDFINGER"/>
</dbReference>
<dbReference type="PRINTS" id="PR00398">
    <property type="entry name" value="STRDHORMONER"/>
</dbReference>
<evidence type="ECO:0000256" key="6">
    <source>
        <dbReference type="ARBA" id="ARBA00023015"/>
    </source>
</evidence>
<keyword evidence="5 11" id="KW-0862">Zinc</keyword>
<comment type="caution">
    <text evidence="14">The sequence shown here is derived from an EMBL/GenBank/DDBJ whole genome shotgun (WGS) entry which is preliminary data.</text>
</comment>
<dbReference type="PROSITE" id="PS51030">
    <property type="entry name" value="NUCLEAR_REC_DBD_2"/>
    <property type="match status" value="1"/>
</dbReference>
<evidence type="ECO:0000256" key="11">
    <source>
        <dbReference type="RuleBase" id="RU004334"/>
    </source>
</evidence>
<evidence type="ECO:0000256" key="4">
    <source>
        <dbReference type="ARBA" id="ARBA00022771"/>
    </source>
</evidence>
<comment type="subcellular location">
    <subcellularLocation>
        <location evidence="1 11">Nucleus</location>
    </subcellularLocation>
</comment>
<feature type="domain" description="Nuclear receptor" evidence="12">
    <location>
        <begin position="16"/>
        <end position="94"/>
    </location>
</feature>
<dbReference type="CDD" id="cd06960">
    <property type="entry name" value="NR_DBD_HNF4A"/>
    <property type="match status" value="1"/>
</dbReference>
<feature type="domain" description="NR LBD" evidence="13">
    <location>
        <begin position="144"/>
        <end position="400"/>
    </location>
</feature>
<dbReference type="InterPro" id="IPR035500">
    <property type="entry name" value="NHR-like_dom_sf"/>
</dbReference>
<dbReference type="AlphaFoldDB" id="A0AAV5V587"/>
<keyword evidence="6 11" id="KW-0805">Transcription regulation</keyword>
<keyword evidence="9 11" id="KW-0675">Receptor</keyword>
<dbReference type="Pfam" id="PF00105">
    <property type="entry name" value="zf-C4"/>
    <property type="match status" value="1"/>
</dbReference>
<evidence type="ECO:0000259" key="12">
    <source>
        <dbReference type="PROSITE" id="PS51030"/>
    </source>
</evidence>
<dbReference type="PANTHER" id="PTHR46587:SF7">
    <property type="entry name" value="NUCLEAR HORMONE RECEPTOR FAMILY MEMBER NHR-19"/>
    <property type="match status" value="1"/>
</dbReference>
<comment type="similarity">
    <text evidence="2 11">Belongs to the nuclear hormone receptor family.</text>
</comment>
<organism evidence="14 15">
    <name type="scientific">Pristionchus fissidentatus</name>
    <dbReference type="NCBI Taxonomy" id="1538716"/>
    <lineage>
        <taxon>Eukaryota</taxon>
        <taxon>Metazoa</taxon>
        <taxon>Ecdysozoa</taxon>
        <taxon>Nematoda</taxon>
        <taxon>Chromadorea</taxon>
        <taxon>Rhabditida</taxon>
        <taxon>Rhabditina</taxon>
        <taxon>Diplogasteromorpha</taxon>
        <taxon>Diplogasteroidea</taxon>
        <taxon>Neodiplogasteridae</taxon>
        <taxon>Pristionchus</taxon>
    </lineage>
</organism>
<evidence type="ECO:0000256" key="7">
    <source>
        <dbReference type="ARBA" id="ARBA00023125"/>
    </source>
</evidence>
<gene>
    <name evidence="14" type="ORF">PFISCL1PPCAC_6049</name>
</gene>
<dbReference type="SUPFAM" id="SSF57716">
    <property type="entry name" value="Glucocorticoid receptor-like (DNA-binding domain)"/>
    <property type="match status" value="1"/>
</dbReference>
<dbReference type="Pfam" id="PF00104">
    <property type="entry name" value="Hormone_recep"/>
    <property type="match status" value="1"/>
</dbReference>